<protein>
    <recommendedName>
        <fullName evidence="5">Carboxylic ester hydrolase</fullName>
        <ecNumber evidence="5">3.1.1.-</ecNumber>
    </recommendedName>
</protein>
<comment type="similarity">
    <text evidence="1 5">Belongs to the type-B carboxylesterase/lipase family.</text>
</comment>
<organism evidence="7">
    <name type="scientific">Timema shepardi</name>
    <name type="common">Walking stick</name>
    <dbReference type="NCBI Taxonomy" id="629360"/>
    <lineage>
        <taxon>Eukaryota</taxon>
        <taxon>Metazoa</taxon>
        <taxon>Ecdysozoa</taxon>
        <taxon>Arthropoda</taxon>
        <taxon>Hexapoda</taxon>
        <taxon>Insecta</taxon>
        <taxon>Pterygota</taxon>
        <taxon>Neoptera</taxon>
        <taxon>Polyneoptera</taxon>
        <taxon>Phasmatodea</taxon>
        <taxon>Timematodea</taxon>
        <taxon>Timematoidea</taxon>
        <taxon>Timematidae</taxon>
        <taxon>Timema</taxon>
    </lineage>
</organism>
<dbReference type="PANTHER" id="PTHR43142">
    <property type="entry name" value="CARBOXYLIC ESTER HYDROLASE"/>
    <property type="match status" value="1"/>
</dbReference>
<name>A0A7R9FYB1_TIMSH</name>
<dbReference type="Pfam" id="PF00135">
    <property type="entry name" value="COesterase"/>
    <property type="match status" value="2"/>
</dbReference>
<feature type="chain" id="PRO_5031592918" description="Carboxylic ester hydrolase" evidence="5">
    <location>
        <begin position="20"/>
        <end position="669"/>
    </location>
</feature>
<feature type="domain" description="Carboxylesterase type B" evidence="6">
    <location>
        <begin position="257"/>
        <end position="426"/>
    </location>
</feature>
<reference evidence="7" key="1">
    <citation type="submission" date="2020-11" db="EMBL/GenBank/DDBJ databases">
        <authorList>
            <person name="Tran Van P."/>
        </authorList>
    </citation>
    <scope>NUCLEOTIDE SEQUENCE</scope>
</reference>
<dbReference type="EMBL" id="OC001057">
    <property type="protein sequence ID" value="CAD7259012.1"/>
    <property type="molecule type" value="Genomic_DNA"/>
</dbReference>
<feature type="signal peptide" evidence="5">
    <location>
        <begin position="1"/>
        <end position="19"/>
    </location>
</feature>
<feature type="domain" description="Carboxylesterase type B" evidence="6">
    <location>
        <begin position="23"/>
        <end position="232"/>
    </location>
</feature>
<dbReference type="PROSITE" id="PS00941">
    <property type="entry name" value="CARBOXYLESTERASE_B_2"/>
    <property type="match status" value="1"/>
</dbReference>
<evidence type="ECO:0000259" key="6">
    <source>
        <dbReference type="Pfam" id="PF00135"/>
    </source>
</evidence>
<dbReference type="InterPro" id="IPR019826">
    <property type="entry name" value="Carboxylesterase_B_AS"/>
</dbReference>
<keyword evidence="5" id="KW-0732">Signal</keyword>
<keyword evidence="3 5" id="KW-0378">Hydrolase</keyword>
<dbReference type="Gene3D" id="3.40.50.1820">
    <property type="entry name" value="alpha/beta hydrolase"/>
    <property type="match status" value="1"/>
</dbReference>
<evidence type="ECO:0000256" key="1">
    <source>
        <dbReference type="ARBA" id="ARBA00005964"/>
    </source>
</evidence>
<dbReference type="InterPro" id="IPR002018">
    <property type="entry name" value="CarbesteraseB"/>
</dbReference>
<dbReference type="PROSITE" id="PS00122">
    <property type="entry name" value="CARBOXYLESTERASE_B_1"/>
    <property type="match status" value="1"/>
</dbReference>
<dbReference type="InterPro" id="IPR029058">
    <property type="entry name" value="AB_hydrolase_fold"/>
</dbReference>
<proteinExistence type="inferred from homology"/>
<dbReference type="EC" id="3.1.1.-" evidence="5"/>
<dbReference type="PANTHER" id="PTHR43142:SF1">
    <property type="entry name" value="CARBOXYLIC ESTER HYDROLASE"/>
    <property type="match status" value="1"/>
</dbReference>
<dbReference type="SUPFAM" id="SSF53474">
    <property type="entry name" value="alpha/beta-Hydrolases"/>
    <property type="match status" value="1"/>
</dbReference>
<dbReference type="InterPro" id="IPR019819">
    <property type="entry name" value="Carboxylesterase_B_CS"/>
</dbReference>
<evidence type="ECO:0000256" key="4">
    <source>
        <dbReference type="ARBA" id="ARBA00023180"/>
    </source>
</evidence>
<evidence type="ECO:0000256" key="5">
    <source>
        <dbReference type="RuleBase" id="RU361235"/>
    </source>
</evidence>
<sequence length="669" mass="73389">MKVVSTLWTIWGAASLVSALTGPTIHVEQGAVKGTTLLSAGGRPFQAFQGIPYGKAPVGKYRFKEPVPAKPWVGVWPAERPGSPCLQYMQTTHQEDEKIVGSEDCLYLNVYTPKLPGTGKPPLLDVIVYIHGGAFMFGWGHQYGPKYYMDRDVVYVTLNYRLGVLGFLSTEDEVVPGNNGLKDQVLALKWLQRNIAAFGGNPDSVTISGTSAGGASVHYHYFSPMSRGEIHPTEIRTSISPSSEVELNTTSALANYATEAGLFHRGMSYSGNALCPWTQAEGLRSKANLIAASLGCQTGVSREMVACLRKRPAEKIVALTKELMVWLYNPFSPFGPTVEVAGNTPFLTNEPLSDALEIKLKNLPWLTSLTTEEGLYPAAEFVNNKQHLQELNKHFVEIAPFLLDYNYTVPLEQQPQVTEEIRNKYFGDLPIGPDTVKQLVKHKATLDGHLNDDQQAASVPPALLSLVCSLLHGYASEENVTKATQPALTISQLIVFIHSENTPKGNIICHKKSHEPPVPLYVCLSIFGRTRNNTIIESMHKRGLSISPNRIMEITASLAHLEIKRAQEGVLCPSNLLHGLFVIGAYDNMYHNYSSTTSESYYHGKAISIFQIPGEGEVGEPRNFATSISCVDQSNRKATELPDSYNVVKTVTLPSKQPPVSIASKITCF</sequence>
<accession>A0A7R9FYB1</accession>
<keyword evidence="4" id="KW-0325">Glycoprotein</keyword>
<evidence type="ECO:0000256" key="3">
    <source>
        <dbReference type="ARBA" id="ARBA00022801"/>
    </source>
</evidence>
<dbReference type="GO" id="GO:0052689">
    <property type="term" value="F:carboxylic ester hydrolase activity"/>
    <property type="evidence" value="ECO:0007669"/>
    <property type="project" value="UniProtKB-KW"/>
</dbReference>
<dbReference type="AlphaFoldDB" id="A0A7R9FYB1"/>
<gene>
    <name evidence="7" type="ORF">TSIB3V08_LOCUS3228</name>
</gene>
<keyword evidence="2" id="KW-0719">Serine esterase</keyword>
<evidence type="ECO:0000256" key="2">
    <source>
        <dbReference type="ARBA" id="ARBA00022487"/>
    </source>
</evidence>
<evidence type="ECO:0000313" key="7">
    <source>
        <dbReference type="EMBL" id="CAD7259012.1"/>
    </source>
</evidence>